<sequence>MNRSLFSSLALLCLANTSFAATPASTPPVFGTVEHPFAVDSPWNARPVGPVFGTDEIPTSNYFPNIGGGPFSTIGFLGGKESPSQEVLGAKGKPDVWDYNQGVQRSITITHWPAGLTPASGSDGHADIAEPDTGMLHSFWQLRQRGDHWSAVGYAWSRLKGRGWGDPADFYQGTRAVGIPSTAGLIRRHEIDDGLPTYRHALAMSLTFNGLAKSPAYIFPATAADIDASRNTGSIPEGALMMLPPNYDTSKIGNPHLRKVADTLKTYGAYVVDRNEGTPFYIYVENGSGFNLHGNGWNVEVGKELQRMRAHLRQVVSTSGWLDGNGKPMKMEKPTNLLSMRGPWRGQGGAYDAITDRLTLEAGARSRSSVLRDIGRVSWAAPRAGAQCRFSVQATGGATLALQVRSEDMSRQLFDSGPLADGASATLPCPSGKARYDLIAAGGKSDATVRATLAPQD</sequence>
<evidence type="ECO:0008006" key="4">
    <source>
        <dbReference type="Google" id="ProtNLM"/>
    </source>
</evidence>
<dbReference type="PATRIC" id="fig|762836.4.peg.1514"/>
<name>A0A1E7X194_9BURK</name>
<dbReference type="Proteomes" id="UP000175989">
    <property type="component" value="Unassembled WGS sequence"/>
</dbReference>
<reference evidence="3" key="1">
    <citation type="journal article" date="2016" name="Front. Microbiol.">
        <title>Molecular Keys to the Janthinobacterium and Duganella spp. Interaction with the Plant Pathogen Fusarium graminearum.</title>
        <authorList>
            <person name="Haack F.S."/>
            <person name="Poehlein A."/>
            <person name="Kroger C."/>
            <person name="Voigt C.A."/>
            <person name="Piepenbring M."/>
            <person name="Bode H.B."/>
            <person name="Daniel R."/>
            <person name="Schafer W."/>
            <person name="Streit W.R."/>
        </authorList>
    </citation>
    <scope>NUCLEOTIDE SEQUENCE [LARGE SCALE GENOMIC DNA]</scope>
    <source>
        <strain evidence="3">T54</strain>
    </source>
</reference>
<feature type="signal peptide" evidence="1">
    <location>
        <begin position="1"/>
        <end position="20"/>
    </location>
</feature>
<dbReference type="OrthoDB" id="9122506at2"/>
<evidence type="ECO:0000256" key="1">
    <source>
        <dbReference type="SAM" id="SignalP"/>
    </source>
</evidence>
<accession>A0A1E7X194</accession>
<organism evidence="2 3">
    <name type="scientific">Duganella phyllosphaerae</name>
    <dbReference type="NCBI Taxonomy" id="762836"/>
    <lineage>
        <taxon>Bacteria</taxon>
        <taxon>Pseudomonadati</taxon>
        <taxon>Pseudomonadota</taxon>
        <taxon>Betaproteobacteria</taxon>
        <taxon>Burkholderiales</taxon>
        <taxon>Oxalobacteraceae</taxon>
        <taxon>Telluria group</taxon>
        <taxon>Duganella</taxon>
    </lineage>
</organism>
<comment type="caution">
    <text evidence="2">The sequence shown here is derived from an EMBL/GenBank/DDBJ whole genome shotgun (WGS) entry which is preliminary data.</text>
</comment>
<keyword evidence="3" id="KW-1185">Reference proteome</keyword>
<protein>
    <recommendedName>
        <fullName evidence="4">Atrophin-1 multi-domain protein</fullName>
    </recommendedName>
</protein>
<evidence type="ECO:0000313" key="2">
    <source>
        <dbReference type="EMBL" id="OFA05967.1"/>
    </source>
</evidence>
<keyword evidence="1" id="KW-0732">Signal</keyword>
<dbReference type="AlphaFoldDB" id="A0A1E7X194"/>
<dbReference type="EMBL" id="LROM01000065">
    <property type="protein sequence ID" value="OFA05967.1"/>
    <property type="molecule type" value="Genomic_DNA"/>
</dbReference>
<gene>
    <name evidence="2" type="ORF">DUPY_14490</name>
</gene>
<proteinExistence type="predicted"/>
<feature type="chain" id="PRO_5009208196" description="Atrophin-1 multi-domain protein" evidence="1">
    <location>
        <begin position="21"/>
        <end position="457"/>
    </location>
</feature>
<evidence type="ECO:0000313" key="3">
    <source>
        <dbReference type="Proteomes" id="UP000175989"/>
    </source>
</evidence>
<dbReference type="RefSeq" id="WP_070247166.1">
    <property type="nucleotide sequence ID" value="NZ_LROM01000065.1"/>
</dbReference>